<evidence type="ECO:0000313" key="2">
    <source>
        <dbReference type="EMBL" id="KAK6191238.1"/>
    </source>
</evidence>
<feature type="region of interest" description="Disordered" evidence="1">
    <location>
        <begin position="96"/>
        <end position="119"/>
    </location>
</feature>
<feature type="compositionally biased region" description="Polar residues" evidence="1">
    <location>
        <begin position="312"/>
        <end position="328"/>
    </location>
</feature>
<reference evidence="2 3" key="1">
    <citation type="submission" date="2024-01" db="EMBL/GenBank/DDBJ databases">
        <title>The genome of the rayed Mediterranean limpet Patella caerulea (Linnaeus, 1758).</title>
        <authorList>
            <person name="Anh-Thu Weber A."/>
            <person name="Halstead-Nussloch G."/>
        </authorList>
    </citation>
    <scope>NUCLEOTIDE SEQUENCE [LARGE SCALE GENOMIC DNA]</scope>
    <source>
        <strain evidence="2">AATW-2023a</strain>
        <tissue evidence="2">Whole specimen</tissue>
    </source>
</reference>
<comment type="caution">
    <text evidence="2">The sequence shown here is derived from an EMBL/GenBank/DDBJ whole genome shotgun (WGS) entry which is preliminary data.</text>
</comment>
<gene>
    <name evidence="2" type="ORF">SNE40_002974</name>
</gene>
<feature type="compositionally biased region" description="Low complexity" evidence="1">
    <location>
        <begin position="292"/>
        <end position="305"/>
    </location>
</feature>
<accession>A0AAN8PZU0</accession>
<dbReference type="Proteomes" id="UP001347796">
    <property type="component" value="Unassembled WGS sequence"/>
</dbReference>
<feature type="region of interest" description="Disordered" evidence="1">
    <location>
        <begin position="270"/>
        <end position="340"/>
    </location>
</feature>
<proteinExistence type="predicted"/>
<evidence type="ECO:0000313" key="3">
    <source>
        <dbReference type="Proteomes" id="UP001347796"/>
    </source>
</evidence>
<organism evidence="2 3">
    <name type="scientific">Patella caerulea</name>
    <name type="common">Rayed Mediterranean limpet</name>
    <dbReference type="NCBI Taxonomy" id="87958"/>
    <lineage>
        <taxon>Eukaryota</taxon>
        <taxon>Metazoa</taxon>
        <taxon>Spiralia</taxon>
        <taxon>Lophotrochozoa</taxon>
        <taxon>Mollusca</taxon>
        <taxon>Gastropoda</taxon>
        <taxon>Patellogastropoda</taxon>
        <taxon>Patelloidea</taxon>
        <taxon>Patellidae</taxon>
        <taxon>Patella</taxon>
    </lineage>
</organism>
<keyword evidence="3" id="KW-1185">Reference proteome</keyword>
<feature type="region of interest" description="Disordered" evidence="1">
    <location>
        <begin position="27"/>
        <end position="73"/>
    </location>
</feature>
<protein>
    <submittedName>
        <fullName evidence="2">Uncharacterized protein</fullName>
    </submittedName>
</protein>
<dbReference type="EMBL" id="JAZGQO010000002">
    <property type="protein sequence ID" value="KAK6191238.1"/>
    <property type="molecule type" value="Genomic_DNA"/>
</dbReference>
<sequence length="340" mass="37668">MLHYDMRSTQYKLLECQRPISRFNGPLLNRGYQKSGGHNSSDRSWSPPPNPYIHPSKDSRRMFDHSSEQSFRSSGLNSLSRKLLWNCKDSEGDAAAQGRLSSSTNHDEHTQSLSASGVKPVRMQQIETVPTSGVPGVADRPAMFDNHRVCCVMTCGSFNRIHLHPNIPFLDSALQCNIGGMRIQVTAILLIVTSLHFLTLTSIHLKMHATSLTGLLVSFPGHYLGLVNTLLCVSCFGTPGFPQVVPPLINRDFHPLVILKISHMTAVKVPKQSQDSRRTFDHSSGQHFRAQPLSRSNSPSLNSPSGDIDAQQHVSSSTRDSLHTQSVSDSEDKQIPLNYH</sequence>
<feature type="compositionally biased region" description="Basic and acidic residues" evidence="1">
    <location>
        <begin position="55"/>
        <end position="67"/>
    </location>
</feature>
<evidence type="ECO:0000256" key="1">
    <source>
        <dbReference type="SAM" id="MobiDB-lite"/>
    </source>
</evidence>
<dbReference type="AlphaFoldDB" id="A0AAN8PZU0"/>
<name>A0AAN8PZU0_PATCE</name>